<organism evidence="2 3">
    <name type="scientific">Chryseobacterium luteum</name>
    <dbReference type="NCBI Taxonomy" id="421531"/>
    <lineage>
        <taxon>Bacteria</taxon>
        <taxon>Pseudomonadati</taxon>
        <taxon>Bacteroidota</taxon>
        <taxon>Flavobacteriia</taxon>
        <taxon>Flavobacteriales</taxon>
        <taxon>Weeksellaceae</taxon>
        <taxon>Chryseobacterium group</taxon>
        <taxon>Chryseobacterium</taxon>
    </lineage>
</organism>
<dbReference type="Gene3D" id="1.25.40.10">
    <property type="entry name" value="Tetratricopeptide repeat domain"/>
    <property type="match status" value="1"/>
</dbReference>
<evidence type="ECO:0000313" key="3">
    <source>
        <dbReference type="Proteomes" id="UP000028703"/>
    </source>
</evidence>
<feature type="transmembrane region" description="Helical" evidence="1">
    <location>
        <begin position="343"/>
        <end position="362"/>
    </location>
</feature>
<protein>
    <recommendedName>
        <fullName evidence="4">Tetratricopeptide repeat protein</fullName>
    </recommendedName>
</protein>
<dbReference type="eggNOG" id="COG0457">
    <property type="taxonomic scope" value="Bacteria"/>
</dbReference>
<accession>A0A085ZDL6</accession>
<dbReference type="AlphaFoldDB" id="A0A085ZDL6"/>
<sequence>MNFKFVYVFILLSCFGNIYCQKYDSVDVKKVEKSIISNPENAYQLALKIYDDNDLTDKVRIRLLFSLLNVSNQTQRFSEAIRYGTEGLDLAEKLNYTVYQVKFLGTLGNIYQSLQVNDKAKYYLNKAEDVLKKNKLPNSEQHIAGNILYLKGMNYAYTLDCDMALIYFDQAISAFRPGKDPLSQMNIKLAYLNKANCLIEMNKLKEAEHYLLLSKINDSEFKTSGGIPRMYFKILNQSYDLGTAKILALKNNLNRSNEILLSILDMKNEKNISDAETDIYFQLSQNFLKLRNIDKSQFYDTLYHQKMAERNNVQIEILNNLLVQDQKNSDQKVAQHDREMVKWSIVSILFLSVFSLFLTLILRKIKKANSFLEKELYGSVN</sequence>
<evidence type="ECO:0000256" key="1">
    <source>
        <dbReference type="SAM" id="Phobius"/>
    </source>
</evidence>
<name>A0A085ZDL6_9FLAO</name>
<keyword evidence="1" id="KW-0812">Transmembrane</keyword>
<evidence type="ECO:0008006" key="4">
    <source>
        <dbReference type="Google" id="ProtNLM"/>
    </source>
</evidence>
<dbReference type="InterPro" id="IPR011990">
    <property type="entry name" value="TPR-like_helical_dom_sf"/>
</dbReference>
<dbReference type="EMBL" id="JPRO01000011">
    <property type="protein sequence ID" value="KFF02530.1"/>
    <property type="molecule type" value="Genomic_DNA"/>
</dbReference>
<evidence type="ECO:0000313" key="2">
    <source>
        <dbReference type="EMBL" id="KFF02530.1"/>
    </source>
</evidence>
<keyword evidence="3" id="KW-1185">Reference proteome</keyword>
<gene>
    <name evidence="2" type="ORF">IX38_13040</name>
</gene>
<proteinExistence type="predicted"/>
<reference evidence="2 3" key="1">
    <citation type="submission" date="2014-07" db="EMBL/GenBank/DDBJ databases">
        <title>Genome of Chryseobacterium luteum DSM 18605.</title>
        <authorList>
            <person name="Stropko S.J."/>
            <person name="Pipes S.E."/>
            <person name="Newman J.D."/>
        </authorList>
    </citation>
    <scope>NUCLEOTIDE SEQUENCE [LARGE SCALE GENOMIC DNA]</scope>
    <source>
        <strain evidence="2 3">DSM 18605</strain>
    </source>
</reference>
<dbReference type="OrthoDB" id="1240151at2"/>
<dbReference type="SUPFAM" id="SSF48452">
    <property type="entry name" value="TPR-like"/>
    <property type="match status" value="1"/>
</dbReference>
<comment type="caution">
    <text evidence="2">The sequence shown here is derived from an EMBL/GenBank/DDBJ whole genome shotgun (WGS) entry which is preliminary data.</text>
</comment>
<dbReference type="RefSeq" id="WP_034705470.1">
    <property type="nucleotide sequence ID" value="NZ_JPRO01000011.1"/>
</dbReference>
<dbReference type="Proteomes" id="UP000028703">
    <property type="component" value="Unassembled WGS sequence"/>
</dbReference>
<keyword evidence="1" id="KW-1133">Transmembrane helix</keyword>
<keyword evidence="1" id="KW-0472">Membrane</keyword>